<protein>
    <submittedName>
        <fullName evidence="1">Uncharacterized protein</fullName>
    </submittedName>
</protein>
<proteinExistence type="predicted"/>
<dbReference type="EMBL" id="CP032829">
    <property type="protein sequence ID" value="AYJ86951.1"/>
    <property type="molecule type" value="Genomic_DNA"/>
</dbReference>
<name>A0A494TMC0_SPHPE</name>
<accession>A0A494TMC0</accession>
<organism evidence="1 2">
    <name type="scientific">Sphingomonas paeninsulae</name>
    <dbReference type="NCBI Taxonomy" id="2319844"/>
    <lineage>
        <taxon>Bacteria</taxon>
        <taxon>Pseudomonadati</taxon>
        <taxon>Pseudomonadota</taxon>
        <taxon>Alphaproteobacteria</taxon>
        <taxon>Sphingomonadales</taxon>
        <taxon>Sphingomonadaceae</taxon>
        <taxon>Sphingomonas</taxon>
    </lineage>
</organism>
<keyword evidence="2" id="KW-1185">Reference proteome</keyword>
<dbReference type="Proteomes" id="UP000276254">
    <property type="component" value="Chromosome"/>
</dbReference>
<sequence length="105" mass="11964">MIDNYELHLRDRFAKAGLRVGAVHPVATEPANNPTLHAWRALLADGFPYIKIQLLRANPHNASLKGWLTTAEQYGFDPIRLQHQLTELQLQDRQPWASNDESLNP</sequence>
<dbReference type="AlphaFoldDB" id="A0A494TMC0"/>
<evidence type="ECO:0000313" key="2">
    <source>
        <dbReference type="Proteomes" id="UP000276254"/>
    </source>
</evidence>
<dbReference type="OrthoDB" id="9783791at2"/>
<gene>
    <name evidence="1" type="ORF">D3Y57_14660</name>
</gene>
<evidence type="ECO:0000313" key="1">
    <source>
        <dbReference type="EMBL" id="AYJ86951.1"/>
    </source>
</evidence>
<dbReference type="RefSeq" id="WP_121153755.1">
    <property type="nucleotide sequence ID" value="NZ_CP032829.1"/>
</dbReference>
<dbReference type="KEGG" id="spha:D3Y57_14660"/>
<reference evidence="1 2" key="1">
    <citation type="submission" date="2018-09" db="EMBL/GenBank/DDBJ databases">
        <title>Sphingomonas peninsula sp. nov., isolated from fildes peninsula, Antarctic soil.</title>
        <authorList>
            <person name="Yingchao G."/>
        </authorList>
    </citation>
    <scope>NUCLEOTIDE SEQUENCE [LARGE SCALE GENOMIC DNA]</scope>
    <source>
        <strain evidence="1 2">YZ-8</strain>
    </source>
</reference>